<evidence type="ECO:0000259" key="3">
    <source>
        <dbReference type="PROSITE" id="PS50110"/>
    </source>
</evidence>
<proteinExistence type="predicted"/>
<sequence length="135" mass="15988">MKTYGAKVSKKINNKRILLLEQDVEFRNSLTRVLMRGAFDVFQAGTFDEALDYLKNMHPMLMLFGFEKPTSENLYKVRTLIERFDKMPIVLITTFEQTELSEDIKNREHIHILNKPVKKDHLIRTLEKLTLQQFT</sequence>
<evidence type="ECO:0000256" key="1">
    <source>
        <dbReference type="ARBA" id="ARBA00022553"/>
    </source>
</evidence>
<evidence type="ECO:0000256" key="2">
    <source>
        <dbReference type="PROSITE-ProRule" id="PRU00169"/>
    </source>
</evidence>
<reference evidence="4" key="1">
    <citation type="journal article" date="2020" name="mSystems">
        <title>Genome- and Community-Level Interaction Insights into Carbon Utilization and Element Cycling Functions of Hydrothermarchaeota in Hydrothermal Sediment.</title>
        <authorList>
            <person name="Zhou Z."/>
            <person name="Liu Y."/>
            <person name="Xu W."/>
            <person name="Pan J."/>
            <person name="Luo Z.H."/>
            <person name="Li M."/>
        </authorList>
    </citation>
    <scope>NUCLEOTIDE SEQUENCE [LARGE SCALE GENOMIC DNA]</scope>
    <source>
        <strain evidence="4">HyVt-456</strain>
    </source>
</reference>
<dbReference type="Proteomes" id="UP000886005">
    <property type="component" value="Unassembled WGS sequence"/>
</dbReference>
<comment type="caution">
    <text evidence="4">The sequence shown here is derived from an EMBL/GenBank/DDBJ whole genome shotgun (WGS) entry which is preliminary data.</text>
</comment>
<dbReference type="Gene3D" id="3.40.50.2300">
    <property type="match status" value="1"/>
</dbReference>
<dbReference type="Pfam" id="PF00072">
    <property type="entry name" value="Response_reg"/>
    <property type="match status" value="1"/>
</dbReference>
<dbReference type="PROSITE" id="PS50110">
    <property type="entry name" value="RESPONSE_REGULATORY"/>
    <property type="match status" value="1"/>
</dbReference>
<dbReference type="InterPro" id="IPR050595">
    <property type="entry name" value="Bact_response_regulator"/>
</dbReference>
<dbReference type="InterPro" id="IPR011006">
    <property type="entry name" value="CheY-like_superfamily"/>
</dbReference>
<name>A0A7V1PUA3_CALAY</name>
<organism evidence="4">
    <name type="scientific">Caldithrix abyssi</name>
    <dbReference type="NCBI Taxonomy" id="187145"/>
    <lineage>
        <taxon>Bacteria</taxon>
        <taxon>Pseudomonadati</taxon>
        <taxon>Calditrichota</taxon>
        <taxon>Calditrichia</taxon>
        <taxon>Calditrichales</taxon>
        <taxon>Calditrichaceae</taxon>
        <taxon>Caldithrix</taxon>
    </lineage>
</organism>
<dbReference type="AlphaFoldDB" id="A0A7V1PUA3"/>
<accession>A0A7V1PUA3</accession>
<dbReference type="InterPro" id="IPR001789">
    <property type="entry name" value="Sig_transdc_resp-reg_receiver"/>
</dbReference>
<evidence type="ECO:0000313" key="4">
    <source>
        <dbReference type="EMBL" id="HED10528.1"/>
    </source>
</evidence>
<protein>
    <submittedName>
        <fullName evidence="4">Response regulator</fullName>
    </submittedName>
</protein>
<keyword evidence="1" id="KW-0597">Phosphoprotein</keyword>
<comment type="caution">
    <text evidence="2">Lacks conserved residue(s) required for the propagation of feature annotation.</text>
</comment>
<dbReference type="PANTHER" id="PTHR44591:SF3">
    <property type="entry name" value="RESPONSE REGULATORY DOMAIN-CONTAINING PROTEIN"/>
    <property type="match status" value="1"/>
</dbReference>
<dbReference type="SUPFAM" id="SSF52172">
    <property type="entry name" value="CheY-like"/>
    <property type="match status" value="1"/>
</dbReference>
<gene>
    <name evidence="4" type="ORF">ENJ10_07550</name>
</gene>
<dbReference type="EMBL" id="DRLD01000210">
    <property type="protein sequence ID" value="HED10528.1"/>
    <property type="molecule type" value="Genomic_DNA"/>
</dbReference>
<dbReference type="PANTHER" id="PTHR44591">
    <property type="entry name" value="STRESS RESPONSE REGULATOR PROTEIN 1"/>
    <property type="match status" value="1"/>
</dbReference>
<feature type="domain" description="Response regulatory" evidence="3">
    <location>
        <begin position="16"/>
        <end position="130"/>
    </location>
</feature>
<dbReference type="GO" id="GO:0000160">
    <property type="term" value="P:phosphorelay signal transduction system"/>
    <property type="evidence" value="ECO:0007669"/>
    <property type="project" value="InterPro"/>
</dbReference>